<evidence type="ECO:0000256" key="2">
    <source>
        <dbReference type="ARBA" id="ARBA00022603"/>
    </source>
</evidence>
<comment type="function">
    <text evidence="4">Exhibits S-adenosyl-L-methionine-dependent methyltransferase activity.</text>
</comment>
<organism evidence="5 6">
    <name type="scientific">Sorangium cellulosum</name>
    <name type="common">Polyangium cellulosum</name>
    <dbReference type="NCBI Taxonomy" id="56"/>
    <lineage>
        <taxon>Bacteria</taxon>
        <taxon>Pseudomonadati</taxon>
        <taxon>Myxococcota</taxon>
        <taxon>Polyangia</taxon>
        <taxon>Polyangiales</taxon>
        <taxon>Polyangiaceae</taxon>
        <taxon>Sorangium</taxon>
    </lineage>
</organism>
<dbReference type="GO" id="GO:0008168">
    <property type="term" value="F:methyltransferase activity"/>
    <property type="evidence" value="ECO:0007669"/>
    <property type="project" value="UniProtKB-UniRule"/>
</dbReference>
<evidence type="ECO:0000256" key="1">
    <source>
        <dbReference type="ARBA" id="ARBA00008138"/>
    </source>
</evidence>
<dbReference type="RefSeq" id="WP_129346227.1">
    <property type="nucleotide sequence ID" value="NZ_CP012670.1"/>
</dbReference>
<dbReference type="Proteomes" id="UP000295781">
    <property type="component" value="Chromosome"/>
</dbReference>
<dbReference type="InterPro" id="IPR011610">
    <property type="entry name" value="SAM_mthyl_Trfase_ML2640-like"/>
</dbReference>
<keyword evidence="3" id="KW-0808">Transferase</keyword>
<protein>
    <recommendedName>
        <fullName evidence="4">S-adenosyl-L-methionine-dependent methyltransferase</fullName>
        <ecNumber evidence="4">2.1.1.-</ecNumber>
    </recommendedName>
</protein>
<dbReference type="InterPro" id="IPR029063">
    <property type="entry name" value="SAM-dependent_MTases_sf"/>
</dbReference>
<keyword evidence="4" id="KW-0949">S-adenosyl-L-methionine</keyword>
<dbReference type="SUPFAM" id="SSF53335">
    <property type="entry name" value="S-adenosyl-L-methionine-dependent methyltransferases"/>
    <property type="match status" value="1"/>
</dbReference>
<evidence type="ECO:0000256" key="4">
    <source>
        <dbReference type="RuleBase" id="RU362030"/>
    </source>
</evidence>
<dbReference type="InterPro" id="IPR007213">
    <property type="entry name" value="Ppm1/Ppm2/Tcmp"/>
</dbReference>
<evidence type="ECO:0000256" key="3">
    <source>
        <dbReference type="ARBA" id="ARBA00022679"/>
    </source>
</evidence>
<dbReference type="EMBL" id="CP012670">
    <property type="protein sequence ID" value="AUX20820.1"/>
    <property type="molecule type" value="Genomic_DNA"/>
</dbReference>
<reference evidence="5 6" key="1">
    <citation type="submission" date="2015-09" db="EMBL/GenBank/DDBJ databases">
        <title>Sorangium comparison.</title>
        <authorList>
            <person name="Zaburannyi N."/>
            <person name="Bunk B."/>
            <person name="Overmann J."/>
            <person name="Mueller R."/>
        </authorList>
    </citation>
    <scope>NUCLEOTIDE SEQUENCE [LARGE SCALE GENOMIC DNA]</scope>
    <source>
        <strain evidence="5 6">So ceGT47</strain>
    </source>
</reference>
<evidence type="ECO:0000313" key="5">
    <source>
        <dbReference type="EMBL" id="AUX20820.1"/>
    </source>
</evidence>
<dbReference type="AlphaFoldDB" id="A0A4P2PVX6"/>
<keyword evidence="2 4" id="KW-0489">Methyltransferase</keyword>
<dbReference type="OrthoDB" id="9806164at2"/>
<name>A0A4P2PVX6_SORCE</name>
<dbReference type="Gene3D" id="3.40.50.150">
    <property type="entry name" value="Vaccinia Virus protein VP39"/>
    <property type="match status" value="1"/>
</dbReference>
<dbReference type="Pfam" id="PF04072">
    <property type="entry name" value="LCM"/>
    <property type="match status" value="1"/>
</dbReference>
<dbReference type="EC" id="2.1.1.-" evidence="4"/>
<dbReference type="GO" id="GO:0032259">
    <property type="term" value="P:methylation"/>
    <property type="evidence" value="ECO:0007669"/>
    <property type="project" value="UniProtKB-KW"/>
</dbReference>
<evidence type="ECO:0000313" key="6">
    <source>
        <dbReference type="Proteomes" id="UP000295781"/>
    </source>
</evidence>
<accession>A0A4P2PVX6</accession>
<dbReference type="NCBIfam" id="TIGR00027">
    <property type="entry name" value="mthyl_TIGR00027"/>
    <property type="match status" value="1"/>
</dbReference>
<dbReference type="PANTHER" id="PTHR43619">
    <property type="entry name" value="S-ADENOSYL-L-METHIONINE-DEPENDENT METHYLTRANSFERASE YKTD-RELATED"/>
    <property type="match status" value="1"/>
</dbReference>
<sequence length="309" mass="33076">MSHERPSRTARKIARLVILIDAVPRFAGLLPEGEAALVEAILHGCGVVRRREIALMRSPWGRRLYRASEALTVRGQLVWIGLRKRWVADAVSEAIAAGATQLLVVGAGLDPLAAMVARRHPGVTCVEIDAPATAEPKRAGLRAAGAERDNLHLCAADLSTRPLAEALRATPWRSDARSVVVAEGLLMYLDAAAVRGLFAAVRGCTGPGSRLAFSSIFADDAGRPRVGGVGVLDWPMRATLRLAGEPMRWGIRPEAVRAFVEPAGYRVLEQPDLAALRRRYLAPLGLADEPVAPYEHLVLAEVAPSAPSA</sequence>
<gene>
    <name evidence="5" type="ORF">SOCEGT47_012940</name>
</gene>
<comment type="similarity">
    <text evidence="1 4">Belongs to the UPF0677 family.</text>
</comment>
<proteinExistence type="inferred from homology"/>
<dbReference type="PANTHER" id="PTHR43619:SF2">
    <property type="entry name" value="S-ADENOSYL-L-METHIONINE-DEPENDENT METHYLTRANSFERASES SUPERFAMILY PROTEIN"/>
    <property type="match status" value="1"/>
</dbReference>